<comment type="caution">
    <text evidence="3">The sequence shown here is derived from an EMBL/GenBank/DDBJ whole genome shotgun (WGS) entry which is preliminary data.</text>
</comment>
<dbReference type="EMBL" id="BFAA01129200">
    <property type="protein sequence ID" value="GCB85191.1"/>
    <property type="molecule type" value="Genomic_DNA"/>
</dbReference>
<dbReference type="InterPro" id="IPR029035">
    <property type="entry name" value="DHS-like_NAD/FAD-binding_dom"/>
</dbReference>
<evidence type="ECO:0000256" key="2">
    <source>
        <dbReference type="ARBA" id="ARBA00023027"/>
    </source>
</evidence>
<dbReference type="OrthoDB" id="294378at2759"/>
<dbReference type="STRING" id="75743.A0A401QIG6"/>
<dbReference type="GO" id="GO:0005737">
    <property type="term" value="C:cytoplasm"/>
    <property type="evidence" value="ECO:0007669"/>
    <property type="project" value="TreeGrafter"/>
</dbReference>
<dbReference type="AlphaFoldDB" id="A0A401QIG6"/>
<sequence>MAESIPSVALDAVLKPSGIMPEGSLQIKGYDFNRGIDYQALMQSYLTTGYQASSFGQAVQQINVMIEKKLEPLDEDEQNTINLNPCQRERSGCTIFLGYTSNLISSGIRETIRYLAQHN</sequence>
<evidence type="ECO:0008006" key="5">
    <source>
        <dbReference type="Google" id="ProtNLM"/>
    </source>
</evidence>
<dbReference type="OMA" id="ERRIPWC"/>
<evidence type="ECO:0000256" key="1">
    <source>
        <dbReference type="ARBA" id="ARBA00009892"/>
    </source>
</evidence>
<dbReference type="Proteomes" id="UP000288216">
    <property type="component" value="Unassembled WGS sequence"/>
</dbReference>
<feature type="non-terminal residue" evidence="3">
    <location>
        <position position="119"/>
    </location>
</feature>
<dbReference type="PANTHER" id="PTHR11703">
    <property type="entry name" value="DEOXYHYPUSINE SYNTHASE"/>
    <property type="match status" value="1"/>
</dbReference>
<dbReference type="Gene3D" id="3.40.910.10">
    <property type="entry name" value="Deoxyhypusine synthase"/>
    <property type="match status" value="1"/>
</dbReference>
<name>A0A401QIG6_SCYTO</name>
<accession>A0A401QIG6</accession>
<reference evidence="3 4" key="1">
    <citation type="journal article" date="2018" name="Nat. Ecol. Evol.">
        <title>Shark genomes provide insights into elasmobranch evolution and the origin of vertebrates.</title>
        <authorList>
            <person name="Hara Y"/>
            <person name="Yamaguchi K"/>
            <person name="Onimaru K"/>
            <person name="Kadota M"/>
            <person name="Koyanagi M"/>
            <person name="Keeley SD"/>
            <person name="Tatsumi K"/>
            <person name="Tanaka K"/>
            <person name="Motone F"/>
            <person name="Kageyama Y"/>
            <person name="Nozu R"/>
            <person name="Adachi N"/>
            <person name="Nishimura O"/>
            <person name="Nakagawa R"/>
            <person name="Tanegashima C"/>
            <person name="Kiyatake I"/>
            <person name="Matsumoto R"/>
            <person name="Murakumo K"/>
            <person name="Nishida K"/>
            <person name="Terakita A"/>
            <person name="Kuratani S"/>
            <person name="Sato K"/>
            <person name="Hyodo S Kuraku.S."/>
        </authorList>
    </citation>
    <scope>NUCLEOTIDE SEQUENCE [LARGE SCALE GENOMIC DNA]</scope>
</reference>
<evidence type="ECO:0000313" key="4">
    <source>
        <dbReference type="Proteomes" id="UP000288216"/>
    </source>
</evidence>
<gene>
    <name evidence="3" type="ORF">scyTo_0025806</name>
</gene>
<dbReference type="SUPFAM" id="SSF52467">
    <property type="entry name" value="DHS-like NAD/FAD-binding domain"/>
    <property type="match status" value="1"/>
</dbReference>
<comment type="similarity">
    <text evidence="1">Belongs to the deoxyhypusine synthase family.</text>
</comment>
<dbReference type="PANTHER" id="PTHR11703:SF0">
    <property type="entry name" value="DEOXYHYPUSINE SYNTHASE"/>
    <property type="match status" value="1"/>
</dbReference>
<proteinExistence type="inferred from homology"/>
<dbReference type="InterPro" id="IPR036982">
    <property type="entry name" value="Deoxyhypusine_synthase_sf"/>
</dbReference>
<organism evidence="3 4">
    <name type="scientific">Scyliorhinus torazame</name>
    <name type="common">Cloudy catshark</name>
    <name type="synonym">Catulus torazame</name>
    <dbReference type="NCBI Taxonomy" id="75743"/>
    <lineage>
        <taxon>Eukaryota</taxon>
        <taxon>Metazoa</taxon>
        <taxon>Chordata</taxon>
        <taxon>Craniata</taxon>
        <taxon>Vertebrata</taxon>
        <taxon>Chondrichthyes</taxon>
        <taxon>Elasmobranchii</taxon>
        <taxon>Galeomorphii</taxon>
        <taxon>Galeoidea</taxon>
        <taxon>Carcharhiniformes</taxon>
        <taxon>Scyliorhinidae</taxon>
        <taxon>Scyliorhinus</taxon>
    </lineage>
</organism>
<keyword evidence="2" id="KW-0520">NAD</keyword>
<protein>
    <recommendedName>
        <fullName evidence="5">Deoxyhypusine synthase</fullName>
    </recommendedName>
</protein>
<dbReference type="InterPro" id="IPR002773">
    <property type="entry name" value="Deoxyhypusine_synthase"/>
</dbReference>
<dbReference type="GO" id="GO:0034038">
    <property type="term" value="F:deoxyhypusine synthase activity"/>
    <property type="evidence" value="ECO:0007669"/>
    <property type="project" value="TreeGrafter"/>
</dbReference>
<evidence type="ECO:0000313" key="3">
    <source>
        <dbReference type="EMBL" id="GCB85191.1"/>
    </source>
</evidence>
<keyword evidence="4" id="KW-1185">Reference proteome</keyword>
<dbReference type="Pfam" id="PF01916">
    <property type="entry name" value="DS"/>
    <property type="match status" value="1"/>
</dbReference>